<comment type="caution">
    <text evidence="2">The sequence shown here is derived from an EMBL/GenBank/DDBJ whole genome shotgun (WGS) entry which is preliminary data.</text>
</comment>
<reference evidence="2 3" key="1">
    <citation type="submission" date="2016-07" db="EMBL/GenBank/DDBJ databases">
        <title>Characterization of isolates of Eisenbergiella tayi derived from blood cultures, using whole genome sequencing.</title>
        <authorList>
            <person name="Burdz T."/>
            <person name="Wiebe D."/>
            <person name="Huynh C."/>
            <person name="Bernard K."/>
        </authorList>
    </citation>
    <scope>NUCLEOTIDE SEQUENCE [LARGE SCALE GENOMIC DNA]</scope>
    <source>
        <strain evidence="2 3">NML 110608</strain>
    </source>
</reference>
<evidence type="ECO:0000313" key="3">
    <source>
        <dbReference type="Proteomes" id="UP000094067"/>
    </source>
</evidence>
<gene>
    <name evidence="2" type="ORF">BEI61_03460</name>
</gene>
<protein>
    <submittedName>
        <fullName evidence="2">Uncharacterized protein</fullName>
    </submittedName>
</protein>
<feature type="transmembrane region" description="Helical" evidence="1">
    <location>
        <begin position="12"/>
        <end position="35"/>
    </location>
</feature>
<accession>A0A1E3AFV2</accession>
<dbReference type="EMBL" id="MCGH01000002">
    <property type="protein sequence ID" value="ODM07570.1"/>
    <property type="molecule type" value="Genomic_DNA"/>
</dbReference>
<keyword evidence="1" id="KW-0812">Transmembrane</keyword>
<proteinExistence type="predicted"/>
<keyword evidence="1" id="KW-1133">Transmembrane helix</keyword>
<keyword evidence="1" id="KW-0472">Membrane</keyword>
<sequence>MGEKMKKAGKVMGIIIMSLLPGIIAFYFLLSFIIAPAVNDHIAKKLYKEMGQVPLPEGAVVCDSRFLAGNLVGNGNKMQYFAALLLRSEWTMEELEDYYLPYREDKWHFIVERQEGTGIGPLEGREEFSIPGEKKKDEKYYIVYSWGSSGFPFQDWDLRAH</sequence>
<organism evidence="2 3">
    <name type="scientific">Eisenbergiella tayi</name>
    <dbReference type="NCBI Taxonomy" id="1432052"/>
    <lineage>
        <taxon>Bacteria</taxon>
        <taxon>Bacillati</taxon>
        <taxon>Bacillota</taxon>
        <taxon>Clostridia</taxon>
        <taxon>Lachnospirales</taxon>
        <taxon>Lachnospiraceae</taxon>
        <taxon>Eisenbergiella</taxon>
    </lineage>
</organism>
<dbReference type="Proteomes" id="UP000094067">
    <property type="component" value="Unassembled WGS sequence"/>
</dbReference>
<evidence type="ECO:0000313" key="2">
    <source>
        <dbReference type="EMBL" id="ODM07570.1"/>
    </source>
</evidence>
<dbReference type="AlphaFoldDB" id="A0A1E3AFV2"/>
<evidence type="ECO:0000256" key="1">
    <source>
        <dbReference type="SAM" id="Phobius"/>
    </source>
</evidence>
<name>A0A1E3AFV2_9FIRM</name>